<dbReference type="PANTHER" id="PTHR32552">
    <property type="entry name" value="FERRICHROME IRON RECEPTOR-RELATED"/>
    <property type="match status" value="1"/>
</dbReference>
<name>A0A5B7ZTE0_9GAMM</name>
<evidence type="ECO:0000313" key="18">
    <source>
        <dbReference type="EMBL" id="QDA57803.1"/>
    </source>
</evidence>
<dbReference type="KEGG" id="thes:FHQ07_11045"/>
<protein>
    <submittedName>
        <fullName evidence="18">TonB-dependent receptor</fullName>
    </submittedName>
</protein>
<evidence type="ECO:0000259" key="17">
    <source>
        <dbReference type="Pfam" id="PF07715"/>
    </source>
</evidence>
<keyword evidence="6" id="KW-0408">Iron</keyword>
<dbReference type="PROSITE" id="PS00430">
    <property type="entry name" value="TONB_DEPENDENT_REC_1"/>
    <property type="match status" value="1"/>
</dbReference>
<keyword evidence="9 11" id="KW-0472">Membrane</keyword>
<accession>A0A5B7ZTE0</accession>
<dbReference type="InterPro" id="IPR000531">
    <property type="entry name" value="Beta-barrel_TonB"/>
</dbReference>
<evidence type="ECO:0000256" key="6">
    <source>
        <dbReference type="ARBA" id="ARBA00023004"/>
    </source>
</evidence>
<gene>
    <name evidence="18" type="ORF">FHQ07_11045</name>
</gene>
<dbReference type="Gene3D" id="2.40.170.20">
    <property type="entry name" value="TonB-dependent receptor, beta-barrel domain"/>
    <property type="match status" value="1"/>
</dbReference>
<dbReference type="RefSeq" id="WP_139716854.1">
    <property type="nucleotide sequence ID" value="NZ_CP040871.1"/>
</dbReference>
<dbReference type="SUPFAM" id="SSF56935">
    <property type="entry name" value="Porins"/>
    <property type="match status" value="1"/>
</dbReference>
<evidence type="ECO:0000256" key="9">
    <source>
        <dbReference type="ARBA" id="ARBA00023136"/>
    </source>
</evidence>
<dbReference type="Pfam" id="PF07715">
    <property type="entry name" value="Plug"/>
    <property type="match status" value="1"/>
</dbReference>
<proteinExistence type="inferred from homology"/>
<evidence type="ECO:0000256" key="5">
    <source>
        <dbReference type="ARBA" id="ARBA00022692"/>
    </source>
</evidence>
<dbReference type="GO" id="GO:0006826">
    <property type="term" value="P:iron ion transport"/>
    <property type="evidence" value="ECO:0007669"/>
    <property type="project" value="UniProtKB-KW"/>
</dbReference>
<feature type="domain" description="TonB-dependent receptor plug" evidence="17">
    <location>
        <begin position="61"/>
        <end position="168"/>
    </location>
</feature>
<keyword evidence="3 11" id="KW-1134">Transmembrane beta strand</keyword>
<reference evidence="18 19" key="1">
    <citation type="submission" date="2019-06" db="EMBL/GenBank/DDBJ databases">
        <title>Thermomonas aquatica sp. nov., isolated from an industrial wastewater treatment plant.</title>
        <authorList>
            <person name="Jeon J.H."/>
            <person name="Park D.-S."/>
        </authorList>
    </citation>
    <scope>NUCLEOTIDE SEQUENCE [LARGE SCALE GENOMIC DNA]</scope>
    <source>
        <strain evidence="18 19">SY21</strain>
    </source>
</reference>
<evidence type="ECO:0000256" key="1">
    <source>
        <dbReference type="ARBA" id="ARBA00004571"/>
    </source>
</evidence>
<evidence type="ECO:0000256" key="3">
    <source>
        <dbReference type="ARBA" id="ARBA00022452"/>
    </source>
</evidence>
<evidence type="ECO:0000256" key="11">
    <source>
        <dbReference type="PROSITE-ProRule" id="PRU01360"/>
    </source>
</evidence>
<dbReference type="OrthoDB" id="127311at2"/>
<dbReference type="Pfam" id="PF00593">
    <property type="entry name" value="TonB_dep_Rec_b-barrel"/>
    <property type="match status" value="1"/>
</dbReference>
<evidence type="ECO:0000256" key="14">
    <source>
        <dbReference type="SAM" id="MobiDB-lite"/>
    </source>
</evidence>
<keyword evidence="7" id="KW-0406">Ion transport</keyword>
<evidence type="ECO:0000256" key="10">
    <source>
        <dbReference type="ARBA" id="ARBA00023237"/>
    </source>
</evidence>
<feature type="signal peptide" evidence="15">
    <location>
        <begin position="1"/>
        <end position="31"/>
    </location>
</feature>
<dbReference type="InterPro" id="IPR036942">
    <property type="entry name" value="Beta-barrel_TonB_sf"/>
</dbReference>
<feature type="region of interest" description="Disordered" evidence="14">
    <location>
        <begin position="271"/>
        <end position="291"/>
    </location>
</feature>
<dbReference type="PANTHER" id="PTHR32552:SF81">
    <property type="entry name" value="TONB-DEPENDENT OUTER MEMBRANE RECEPTOR"/>
    <property type="match status" value="1"/>
</dbReference>
<keyword evidence="19" id="KW-1185">Reference proteome</keyword>
<evidence type="ECO:0000256" key="15">
    <source>
        <dbReference type="SAM" id="SignalP"/>
    </source>
</evidence>
<feature type="domain" description="TonB-dependent receptor-like beta-barrel" evidence="16">
    <location>
        <begin position="251"/>
        <end position="782"/>
    </location>
</feature>
<keyword evidence="10 11" id="KW-0998">Cell outer membrane</keyword>
<comment type="similarity">
    <text evidence="11 13">Belongs to the TonB-dependent receptor family.</text>
</comment>
<dbReference type="PROSITE" id="PS52016">
    <property type="entry name" value="TONB_DEPENDENT_REC_3"/>
    <property type="match status" value="1"/>
</dbReference>
<dbReference type="InterPro" id="IPR010916">
    <property type="entry name" value="TonB_box_CS"/>
</dbReference>
<evidence type="ECO:0000256" key="7">
    <source>
        <dbReference type="ARBA" id="ARBA00023065"/>
    </source>
</evidence>
<evidence type="ECO:0000256" key="4">
    <source>
        <dbReference type="ARBA" id="ARBA00022496"/>
    </source>
</evidence>
<organism evidence="18 19">
    <name type="scientific">Thermomonas aquatica</name>
    <dbReference type="NCBI Taxonomy" id="2202149"/>
    <lineage>
        <taxon>Bacteria</taxon>
        <taxon>Pseudomonadati</taxon>
        <taxon>Pseudomonadota</taxon>
        <taxon>Gammaproteobacteria</taxon>
        <taxon>Lysobacterales</taxon>
        <taxon>Lysobacteraceae</taxon>
        <taxon>Thermomonas</taxon>
    </lineage>
</organism>
<keyword evidence="15" id="KW-0732">Signal</keyword>
<evidence type="ECO:0000259" key="16">
    <source>
        <dbReference type="Pfam" id="PF00593"/>
    </source>
</evidence>
<dbReference type="GO" id="GO:0009279">
    <property type="term" value="C:cell outer membrane"/>
    <property type="evidence" value="ECO:0007669"/>
    <property type="project" value="UniProtKB-SubCell"/>
</dbReference>
<keyword evidence="4" id="KW-0410">Iron transport</keyword>
<feature type="short sequence motif" description="TonB box" evidence="12">
    <location>
        <begin position="49"/>
        <end position="55"/>
    </location>
</feature>
<sequence length="820" mass="89866">MTFTKPRTLATGLRRAILAAGALSATGVAFAQDAPQPAPQDKDAKTLDTVTVTAQSREQELQDVPIALQVVNSELLNDVAAEDLGDIDAFVPGLEVDAVQPTQPGFKLRGIATDDFGIGTDPAVGVFVDGVYGGRGGGVLLPFVDVERIEVLKGPQGTLFGRNTAAGAISLITRRPQPEFEARASVRVGNYGKRYIDGMLNIPTGARSALRINALSNKSDGWIQDGATGKDLNGDNVWATRAAWQLHAGDDTTILLSWDHEDLDQNGRVSTGIVPLPAYPQRPTAPADPDTYLDPRKLDTFSDTDVSDEARLFDGVNLIIDHDTGWGTLTSTTSWRQYDSNNWTEEDGTNRADLYIDSQNTESNETWYQELKLRGFNDKFDWVVGASYFKEDAYQTSEVNTNTTAVDNIVRNLGIAPTPDGSLFGYFSAVAQQFHIPVSLLGHHWNERFINTLGTTAYAVFGDVIWHATDKTNLTFGLRYTRDEKKFSWLNNPRSAPELDAALNTLEQVGFFAALAQMNIPITKQSFIFDMAFIDPPAIANKGITNRAKKSWSDWSPRLVLDYHFNDTGMVFASLAHGYKAGGYNALQIGPTFDNEDVWNLEAGVKQSFGDFAYNASLYRYNYDNRQAVRLIDPDPNNPTDIPRFVVDTGDLEAWGLEADAQWQVSEAFSLNGALAWIDSTYKNYITPDGVDLDGQPTGEPHFSASLGAAYVADLGDSGRLRFSARHAYRGATRCNDASGSQGDCGQYPLFRIGESRQRTDLRVSWSSPQDRWTVAAYGNNVFDNRYVTGLNTYGAAVLGVVGAGVTPPRTYGLEVTLKY</sequence>
<feature type="chain" id="PRO_5022813851" evidence="15">
    <location>
        <begin position="32"/>
        <end position="820"/>
    </location>
</feature>
<evidence type="ECO:0000313" key="19">
    <source>
        <dbReference type="Proteomes" id="UP000308149"/>
    </source>
</evidence>
<dbReference type="InterPro" id="IPR039426">
    <property type="entry name" value="TonB-dep_rcpt-like"/>
</dbReference>
<keyword evidence="5 11" id="KW-0812">Transmembrane</keyword>
<keyword evidence="18" id="KW-0675">Receptor</keyword>
<evidence type="ECO:0000256" key="13">
    <source>
        <dbReference type="RuleBase" id="RU003357"/>
    </source>
</evidence>
<comment type="subcellular location">
    <subcellularLocation>
        <location evidence="1 11">Cell outer membrane</location>
        <topology evidence="1 11">Multi-pass membrane protein</topology>
    </subcellularLocation>
</comment>
<evidence type="ECO:0000256" key="8">
    <source>
        <dbReference type="ARBA" id="ARBA00023077"/>
    </source>
</evidence>
<evidence type="ECO:0000256" key="12">
    <source>
        <dbReference type="PROSITE-ProRule" id="PRU10143"/>
    </source>
</evidence>
<evidence type="ECO:0000256" key="2">
    <source>
        <dbReference type="ARBA" id="ARBA00022448"/>
    </source>
</evidence>
<keyword evidence="8 12" id="KW-0798">TonB box</keyword>
<dbReference type="Proteomes" id="UP000308149">
    <property type="component" value="Chromosome"/>
</dbReference>
<dbReference type="AlphaFoldDB" id="A0A5B7ZTE0"/>
<dbReference type="EMBL" id="CP040871">
    <property type="protein sequence ID" value="QDA57803.1"/>
    <property type="molecule type" value="Genomic_DNA"/>
</dbReference>
<dbReference type="InterPro" id="IPR012910">
    <property type="entry name" value="Plug_dom"/>
</dbReference>
<keyword evidence="2 11" id="KW-0813">Transport</keyword>